<evidence type="ECO:0000313" key="2">
    <source>
        <dbReference type="Proteomes" id="UP000325440"/>
    </source>
</evidence>
<protein>
    <submittedName>
        <fullName evidence="1">Uncharacterized protein</fullName>
    </submittedName>
</protein>
<evidence type="ECO:0000313" key="1">
    <source>
        <dbReference type="EMBL" id="VVC38923.1"/>
    </source>
</evidence>
<organism evidence="1 2">
    <name type="scientific">Cinara cedri</name>
    <dbReference type="NCBI Taxonomy" id="506608"/>
    <lineage>
        <taxon>Eukaryota</taxon>
        <taxon>Metazoa</taxon>
        <taxon>Ecdysozoa</taxon>
        <taxon>Arthropoda</taxon>
        <taxon>Hexapoda</taxon>
        <taxon>Insecta</taxon>
        <taxon>Pterygota</taxon>
        <taxon>Neoptera</taxon>
        <taxon>Paraneoptera</taxon>
        <taxon>Hemiptera</taxon>
        <taxon>Sternorrhyncha</taxon>
        <taxon>Aphidomorpha</taxon>
        <taxon>Aphidoidea</taxon>
        <taxon>Aphididae</taxon>
        <taxon>Lachninae</taxon>
        <taxon>Cinara</taxon>
    </lineage>
</organism>
<name>A0A5E4N5Q5_9HEMI</name>
<sequence length="174" mass="20020">MALVYSAAEYCAPAWTRSTHSKKIDTQLNHTMRIISVYEDIYQHPVKRLKSRNPVWIDIETEVNTKNQWKSRWKDAKVKNAELVVDPTQKLPGFDFPRSLWTKINRIRTANSSCNHLLHKWGMSESPLCSCGNIQTTKNIVETCPLTKYDGGLRGIHEGSANAIKWLENLIIRL</sequence>
<keyword evidence="2" id="KW-1185">Reference proteome</keyword>
<dbReference type="EMBL" id="CABPRJ010001524">
    <property type="protein sequence ID" value="VVC38923.1"/>
    <property type="molecule type" value="Genomic_DNA"/>
</dbReference>
<dbReference type="AlphaFoldDB" id="A0A5E4N5Q5"/>
<reference evidence="1 2" key="1">
    <citation type="submission" date="2019-08" db="EMBL/GenBank/DDBJ databases">
        <authorList>
            <person name="Alioto T."/>
            <person name="Alioto T."/>
            <person name="Gomez Garrido J."/>
        </authorList>
    </citation>
    <scope>NUCLEOTIDE SEQUENCE [LARGE SCALE GENOMIC DNA]</scope>
</reference>
<accession>A0A5E4N5Q5</accession>
<gene>
    <name evidence="1" type="ORF">CINCED_3A016704</name>
</gene>
<proteinExistence type="predicted"/>
<dbReference type="Proteomes" id="UP000325440">
    <property type="component" value="Unassembled WGS sequence"/>
</dbReference>
<dbReference type="OrthoDB" id="6602578at2759"/>